<dbReference type="InterPro" id="IPR055945">
    <property type="entry name" value="DUF7523"/>
</dbReference>
<comment type="caution">
    <text evidence="1">The sequence shown here is derived from an EMBL/GenBank/DDBJ whole genome shotgun (WGS) entry which is preliminary data.</text>
</comment>
<keyword evidence="2" id="KW-1185">Reference proteome</keyword>
<proteinExistence type="predicted"/>
<gene>
    <name evidence="1" type="ORF">ACFOUR_16145</name>
</gene>
<dbReference type="RefSeq" id="WP_256531592.1">
    <property type="nucleotide sequence ID" value="NZ_CP101824.1"/>
</dbReference>
<dbReference type="Pfam" id="PF24367">
    <property type="entry name" value="DUF7523"/>
    <property type="match status" value="1"/>
</dbReference>
<accession>A0ABD5NTJ0</accession>
<protein>
    <recommendedName>
        <fullName evidence="3">ACT domain-containing protein</fullName>
    </recommendedName>
</protein>
<sequence length="165" mass="17331">MSLAAATRDAVDERPFLADALRAGLCNFTAVARFLDVDGDVEAVATALRRYAEELQPYETGSRSVRVTMESGIEPVDEPSDAILQVGETSLGTGRGDRTAIVATGAVDAASVAHAMERCRVAEIALTAVSFVDDTAAVFVVGRRDGANALREIEASFADAPLVDD</sequence>
<dbReference type="AlphaFoldDB" id="A0ABD5NTJ0"/>
<evidence type="ECO:0008006" key="3">
    <source>
        <dbReference type="Google" id="ProtNLM"/>
    </source>
</evidence>
<evidence type="ECO:0000313" key="1">
    <source>
        <dbReference type="EMBL" id="MFC3959894.1"/>
    </source>
</evidence>
<dbReference type="Proteomes" id="UP001595846">
    <property type="component" value="Unassembled WGS sequence"/>
</dbReference>
<organism evidence="1 2">
    <name type="scientific">Halovivax cerinus</name>
    <dbReference type="NCBI Taxonomy" id="1487865"/>
    <lineage>
        <taxon>Archaea</taxon>
        <taxon>Methanobacteriati</taxon>
        <taxon>Methanobacteriota</taxon>
        <taxon>Stenosarchaea group</taxon>
        <taxon>Halobacteria</taxon>
        <taxon>Halobacteriales</taxon>
        <taxon>Natrialbaceae</taxon>
        <taxon>Halovivax</taxon>
    </lineage>
</organism>
<dbReference type="GeneID" id="73904341"/>
<reference evidence="1 2" key="1">
    <citation type="journal article" date="2019" name="Int. J. Syst. Evol. Microbiol.">
        <title>The Global Catalogue of Microorganisms (GCM) 10K type strain sequencing project: providing services to taxonomists for standard genome sequencing and annotation.</title>
        <authorList>
            <consortium name="The Broad Institute Genomics Platform"/>
            <consortium name="The Broad Institute Genome Sequencing Center for Infectious Disease"/>
            <person name="Wu L."/>
            <person name="Ma J."/>
        </authorList>
    </citation>
    <scope>NUCLEOTIDE SEQUENCE [LARGE SCALE GENOMIC DNA]</scope>
    <source>
        <strain evidence="1 2">IBRC-M 10256</strain>
    </source>
</reference>
<evidence type="ECO:0000313" key="2">
    <source>
        <dbReference type="Proteomes" id="UP001595846"/>
    </source>
</evidence>
<name>A0ABD5NTJ0_9EURY</name>
<dbReference type="EMBL" id="JBHSAQ010000014">
    <property type="protein sequence ID" value="MFC3959894.1"/>
    <property type="molecule type" value="Genomic_DNA"/>
</dbReference>